<proteinExistence type="predicted"/>
<dbReference type="PANTHER" id="PTHR43403">
    <property type="entry name" value="NAD-SPECIFIC GLUTAMATE DEHYDROGENASE"/>
    <property type="match status" value="1"/>
</dbReference>
<evidence type="ECO:0000259" key="4">
    <source>
        <dbReference type="Pfam" id="PF21076"/>
    </source>
</evidence>
<reference evidence="6 7" key="1">
    <citation type="submission" date="2019-06" db="EMBL/GenBank/DDBJ databases">
        <title>Sequencing the genomes of 1000 actinobacteria strains.</title>
        <authorList>
            <person name="Klenk H.-P."/>
        </authorList>
    </citation>
    <scope>NUCLEOTIDE SEQUENCE [LARGE SCALE GENOMIC DNA]</scope>
    <source>
        <strain evidence="6 7">DSM 8251</strain>
    </source>
</reference>
<evidence type="ECO:0000259" key="5">
    <source>
        <dbReference type="Pfam" id="PF21077"/>
    </source>
</evidence>
<feature type="domain" description="NAD-glutamate dehydrogenase N-terminal ACT1" evidence="3">
    <location>
        <begin position="46"/>
        <end position="179"/>
    </location>
</feature>
<accession>A0A542ZBD5</accession>
<dbReference type="Pfam" id="PF05088">
    <property type="entry name" value="Bac_GDH_CD"/>
    <property type="match status" value="1"/>
</dbReference>
<dbReference type="InterPro" id="IPR024727">
    <property type="entry name" value="NAD_Glu_DH_N_ACT1"/>
</dbReference>
<name>A0A542ZBD5_9ACTN</name>
<dbReference type="Pfam" id="PF21075">
    <property type="entry name" value="GDH_ACT1"/>
    <property type="match status" value="1"/>
</dbReference>
<feature type="domain" description="NAD-glutamate dehydrogenase ACT3" evidence="5">
    <location>
        <begin position="551"/>
        <end position="620"/>
    </location>
</feature>
<evidence type="ECO:0000313" key="6">
    <source>
        <dbReference type="EMBL" id="TQL57655.1"/>
    </source>
</evidence>
<dbReference type="InterPro" id="IPR048381">
    <property type="entry name" value="GDH_C"/>
</dbReference>
<dbReference type="PANTHER" id="PTHR43403:SF1">
    <property type="entry name" value="NAD-SPECIFIC GLUTAMATE DEHYDROGENASE"/>
    <property type="match status" value="1"/>
</dbReference>
<dbReference type="InterPro" id="IPR007780">
    <property type="entry name" value="NAD_Glu_DH_bac"/>
</dbReference>
<dbReference type="Pfam" id="PF21078">
    <property type="entry name" value="GDH_HM3"/>
    <property type="match status" value="1"/>
</dbReference>
<evidence type="ECO:0000313" key="7">
    <source>
        <dbReference type="Proteomes" id="UP000316196"/>
    </source>
</evidence>
<feature type="domain" description="NAD-specific glutamate dehydrogenase C-terminal" evidence="2">
    <location>
        <begin position="1268"/>
        <end position="1603"/>
    </location>
</feature>
<dbReference type="SUPFAM" id="SSF53223">
    <property type="entry name" value="Aminoacid dehydrogenase-like, N-terminal domain"/>
    <property type="match status" value="1"/>
</dbReference>
<dbReference type="GO" id="GO:0004069">
    <property type="term" value="F:L-aspartate:2-oxoglutarate aminotransferase activity"/>
    <property type="evidence" value="ECO:0007669"/>
    <property type="project" value="InterPro"/>
</dbReference>
<feature type="domain" description="NAD-glutamate dehydrogenase catalytic" evidence="1">
    <location>
        <begin position="733"/>
        <end position="1222"/>
    </location>
</feature>
<dbReference type="Pfam" id="PF21074">
    <property type="entry name" value="GDH_C"/>
    <property type="match status" value="1"/>
</dbReference>
<dbReference type="Proteomes" id="UP000316196">
    <property type="component" value="Unassembled WGS sequence"/>
</dbReference>
<comment type="caution">
    <text evidence="6">The sequence shown here is derived from an EMBL/GenBank/DDBJ whole genome shotgun (WGS) entry which is preliminary data.</text>
</comment>
<dbReference type="Pfam" id="PF21073">
    <property type="entry name" value="GDH_HM1"/>
    <property type="match status" value="1"/>
</dbReference>
<dbReference type="SUPFAM" id="SSF51735">
    <property type="entry name" value="NAD(P)-binding Rossmann-fold domains"/>
    <property type="match status" value="1"/>
</dbReference>
<dbReference type="GO" id="GO:0004352">
    <property type="term" value="F:glutamate dehydrogenase (NAD+) activity"/>
    <property type="evidence" value="ECO:0007669"/>
    <property type="project" value="InterPro"/>
</dbReference>
<dbReference type="InterPro" id="IPR036291">
    <property type="entry name" value="NAD(P)-bd_dom_sf"/>
</dbReference>
<dbReference type="InterPro" id="IPR028971">
    <property type="entry name" value="NAD-GDH_cat"/>
</dbReference>
<keyword evidence="7" id="KW-1185">Reference proteome</keyword>
<dbReference type="Pfam" id="PF21076">
    <property type="entry name" value="GDH_ACT2"/>
    <property type="match status" value="1"/>
</dbReference>
<dbReference type="InterPro" id="IPR049062">
    <property type="entry name" value="NAD_Glu_DH_ACT2"/>
</dbReference>
<organism evidence="6 7">
    <name type="scientific">Propioniferax innocua</name>
    <dbReference type="NCBI Taxonomy" id="1753"/>
    <lineage>
        <taxon>Bacteria</taxon>
        <taxon>Bacillati</taxon>
        <taxon>Actinomycetota</taxon>
        <taxon>Actinomycetes</taxon>
        <taxon>Propionibacteriales</taxon>
        <taxon>Propionibacteriaceae</taxon>
        <taxon>Propioniferax</taxon>
    </lineage>
</organism>
<protein>
    <submittedName>
        <fullName evidence="6">Glutamate dehydrogenase</fullName>
    </submittedName>
</protein>
<gene>
    <name evidence="6" type="ORF">FB460_1492</name>
</gene>
<dbReference type="Pfam" id="PF21077">
    <property type="entry name" value="GDH_ACT3"/>
    <property type="match status" value="1"/>
</dbReference>
<dbReference type="InterPro" id="IPR049064">
    <property type="entry name" value="NAD_Glu_DH_ACT3"/>
</dbReference>
<evidence type="ECO:0000259" key="3">
    <source>
        <dbReference type="Pfam" id="PF21075"/>
    </source>
</evidence>
<sequence>MSRREPVRVSRVTVEVDKSTWLGQVAQAVEQADTPPVLDDQLHEVVTQYFRHVDPDELVRIPAERAGTLLAEHLRLGQALSDAEGTPVIGAVESGTTGMGRVVIQFVIADQPFLVDTVTMEVLRQGWAMVDIQHPQLVVRRDENGAMLRVLPTASAYTETGAVRESWIHLEVDPPVGADYEEARDRLIAGLGAVIQGVNEAVQDWPAMRERISDTIRLLEAMPSPVDDRELAQTSEFLSWVDQDHFTLLGYREYTIDGDEYTEREGTGLGILRHRDRPDAFHAVPSRHPGLLVVTKDNFRSRIHRPAYLDYIGVRVLDDDGTPVGERRFLGLFAAAAYSDSVGNIPLVRDRARDIVRRSGFESGSHGAKAIWSALETYPRDELFQSDDAALARTVEEIARLKERRQVRLFVRPDASGRYLSCLVFLPRDRYTTRIRNVIEDMLLTELGGESVDYQARVTESVLARLHFTVRMPEGRQVGSVDVPALEDRLTVATQNWDDHLAAALEDQPDQELASVWAGARGIPEAYKEAFDVRHALMDLNALGETSVDDISLALYVPDDPSEADVRLKVFAHERMTLTEVLPHLAHMGVTVVDERPYDLTGEADTPSLVYDFGLRIPEGVEDVSRWSSTDRDRFQNAFRASWQGDSEADGLNRLVMAAGLDWTQVAWLRAISRYLQQARTPYSQKYIADSLLANVPLVRRVVGLFAAKFDPDAFSDADERGAVVEQYRHALLADLEVVDSLDHDRIIRSFLSVIDATVRTNAFREDARALALKIRPTELEMLPEPRPAFEVFVCSPRVEGVHLRFGSVARGGLRWSDRREDFRTEVLGLVKAQMVKNTVIVPVGAKGGFLPKQLPDRRDREAWFAEGRDCYRVFINSLLDVSDNIIDGEIDPPTRVVRFDDDDPYLVVAADKGTATFSDVANEISVSRGFWLGDAFASGGSVGYDHKGMGITARGAWESVKRHFREMGVDCQNEDFTCVGIGDMSGDVFGNGMLLSRHIRLVAAFNHMHIFLDPEPDAAASWEERRRLFDTPRSTWDDYDRSLISAGGGVYSRRAKSIAISPEVRSALGLDDHVTAMAPTELIRAILCAPVDLVWNGGIGTYVKAASETHAQVGDKANDPVRVNGGELRAQAVGEGGNLGFTQLGRIEYAKSGGRINTDFIDNSAGVDTSDHEVNIKILLAQEVADGRLSAENRAELLASMTDEVAELVLANNYDQNLALANGLAQAVSVAPVHERWMCVLEEAGLLDRGLENLPTSAEMKHRIHNGEGLTAPELATLLAYTKIHLENEVIASDLPDDPYFADRLARYFPPRLRESHSDIMRGHRLQREIIATVTVNRFVNSSGITSYYRLNDELGASPVEVIRAHLAARAIFRLGLHEEQTAALDNKIPADVQTSMRIQFRNLVERGTRWVLANRRSPIDVGAVVEELADDVARIKESISELQVGRGKERFDSMCARYTEAGVDQELATVVATAQVTYQSLDIATNAQRLGADVIDVAAVHFQLAEETGIDLLRAHIGALPRTDRWETMARSAMREDLHQLQSRLTAQAMSCGGPDASPSERVAAWAAELPEIAATEQTLSEVVAAEPEIARISVGLRSLRALLDKE</sequence>
<dbReference type="EMBL" id="VFOR01000002">
    <property type="protein sequence ID" value="TQL57655.1"/>
    <property type="molecule type" value="Genomic_DNA"/>
</dbReference>
<dbReference type="InterPro" id="IPR049059">
    <property type="entry name" value="NAD_Glu_DH_HM1"/>
</dbReference>
<dbReference type="OrthoDB" id="9758052at2"/>
<evidence type="ECO:0000259" key="2">
    <source>
        <dbReference type="Pfam" id="PF21074"/>
    </source>
</evidence>
<dbReference type="GO" id="GO:0006538">
    <property type="term" value="P:L-glutamate catabolic process"/>
    <property type="evidence" value="ECO:0007669"/>
    <property type="project" value="InterPro"/>
</dbReference>
<dbReference type="InterPro" id="IPR049056">
    <property type="entry name" value="NAD_Glu_DH_HM3"/>
</dbReference>
<dbReference type="InterPro" id="IPR046346">
    <property type="entry name" value="Aminoacid_DH-like_N_sf"/>
</dbReference>
<evidence type="ECO:0000259" key="1">
    <source>
        <dbReference type="Pfam" id="PF05088"/>
    </source>
</evidence>
<dbReference type="RefSeq" id="WP_142093511.1">
    <property type="nucleotide sequence ID" value="NZ_BAAAMD010000003.1"/>
</dbReference>
<dbReference type="PIRSF" id="PIRSF036761">
    <property type="entry name" value="GDH_Mll4104"/>
    <property type="match status" value="1"/>
</dbReference>
<feature type="domain" description="NAD-glutamate dehydrogenase ACT2" evidence="4">
    <location>
        <begin position="408"/>
        <end position="498"/>
    </location>
</feature>